<protein>
    <submittedName>
        <fullName evidence="7">Isoquinoline 1-oxidoreductase, alpha subunit</fullName>
    </submittedName>
</protein>
<proteinExistence type="predicted"/>
<dbReference type="RefSeq" id="WP_092576439.1">
    <property type="nucleotide sequence ID" value="NZ_FMAF01000023.1"/>
</dbReference>
<dbReference type="Pfam" id="PF00111">
    <property type="entry name" value="Fer2"/>
    <property type="match status" value="1"/>
</dbReference>
<evidence type="ECO:0000313" key="8">
    <source>
        <dbReference type="Proteomes" id="UP000199205"/>
    </source>
</evidence>
<dbReference type="SUPFAM" id="SSF54292">
    <property type="entry name" value="2Fe-2S ferredoxin-like"/>
    <property type="match status" value="1"/>
</dbReference>
<evidence type="ECO:0000313" key="7">
    <source>
        <dbReference type="EMBL" id="SCB46677.1"/>
    </source>
</evidence>
<dbReference type="GO" id="GO:0016491">
    <property type="term" value="F:oxidoreductase activity"/>
    <property type="evidence" value="ECO:0007669"/>
    <property type="project" value="UniProtKB-KW"/>
</dbReference>
<feature type="domain" description="2Fe-2S ferredoxin-type" evidence="6">
    <location>
        <begin position="1"/>
        <end position="76"/>
    </location>
</feature>
<evidence type="ECO:0000259" key="6">
    <source>
        <dbReference type="PROSITE" id="PS51085"/>
    </source>
</evidence>
<keyword evidence="1" id="KW-0001">2Fe-2S</keyword>
<accession>A0A1C3X335</accession>
<dbReference type="GO" id="GO:0051537">
    <property type="term" value="F:2 iron, 2 sulfur cluster binding"/>
    <property type="evidence" value="ECO:0007669"/>
    <property type="project" value="UniProtKB-KW"/>
</dbReference>
<evidence type="ECO:0000256" key="2">
    <source>
        <dbReference type="ARBA" id="ARBA00022723"/>
    </source>
</evidence>
<dbReference type="PROSITE" id="PS00197">
    <property type="entry name" value="2FE2S_FER_1"/>
    <property type="match status" value="1"/>
</dbReference>
<dbReference type="Gene3D" id="3.10.20.30">
    <property type="match status" value="1"/>
</dbReference>
<dbReference type="AlphaFoldDB" id="A0A1C3X335"/>
<gene>
    <name evidence="7" type="ORF">GA0061101_12379</name>
</gene>
<dbReference type="OrthoDB" id="9806714at2"/>
<dbReference type="InterPro" id="IPR001041">
    <property type="entry name" value="2Fe-2S_ferredoxin-type"/>
</dbReference>
<dbReference type="PANTHER" id="PTHR44379:SF2">
    <property type="entry name" value="BLR6218 PROTEIN"/>
    <property type="match status" value="1"/>
</dbReference>
<keyword evidence="4" id="KW-0408">Iron</keyword>
<sequence>MFDIVVNGSRHQVDVIPEMPLLWVLRDELGITSPKYGCGIAQCGACTVQVDGEAVRSCQARIADVAGKAITTIEGVGNGKLHPVQEAWIEHQVAQCGYCQTGQMIQVISLLKTHPKPTDEDINEVMSGNLCRCGTYERIRVAIHAAAEKIGGK</sequence>
<dbReference type="InterPro" id="IPR036884">
    <property type="entry name" value="2Fe-2S-bd_dom_sf"/>
</dbReference>
<dbReference type="SUPFAM" id="SSF47741">
    <property type="entry name" value="CO dehydrogenase ISP C-domain like"/>
    <property type="match status" value="1"/>
</dbReference>
<dbReference type="CDD" id="cd00207">
    <property type="entry name" value="fer2"/>
    <property type="match status" value="1"/>
</dbReference>
<keyword evidence="3" id="KW-0560">Oxidoreductase</keyword>
<dbReference type="Proteomes" id="UP000199205">
    <property type="component" value="Unassembled WGS sequence"/>
</dbReference>
<dbReference type="InterPro" id="IPR036010">
    <property type="entry name" value="2Fe-2S_ferredoxin-like_sf"/>
</dbReference>
<evidence type="ECO:0000256" key="4">
    <source>
        <dbReference type="ARBA" id="ARBA00023004"/>
    </source>
</evidence>
<dbReference type="InterPro" id="IPR002888">
    <property type="entry name" value="2Fe-2S-bd"/>
</dbReference>
<dbReference type="PROSITE" id="PS51085">
    <property type="entry name" value="2FE2S_FER_2"/>
    <property type="match status" value="1"/>
</dbReference>
<dbReference type="Gene3D" id="1.10.150.120">
    <property type="entry name" value="[2Fe-2S]-binding domain"/>
    <property type="match status" value="1"/>
</dbReference>
<evidence type="ECO:0000256" key="1">
    <source>
        <dbReference type="ARBA" id="ARBA00022714"/>
    </source>
</evidence>
<reference evidence="7 8" key="1">
    <citation type="submission" date="2016-08" db="EMBL/GenBank/DDBJ databases">
        <authorList>
            <person name="Seilhamer J.J."/>
        </authorList>
    </citation>
    <scope>NUCLEOTIDE SEQUENCE [LARGE SCALE GENOMIC DNA]</scope>
    <source>
        <strain evidence="7 8">P1-7</strain>
    </source>
</reference>
<evidence type="ECO:0000256" key="5">
    <source>
        <dbReference type="ARBA" id="ARBA00023014"/>
    </source>
</evidence>
<dbReference type="EMBL" id="FMAF01000023">
    <property type="protein sequence ID" value="SCB46677.1"/>
    <property type="molecule type" value="Genomic_DNA"/>
</dbReference>
<keyword evidence="5" id="KW-0411">Iron-sulfur</keyword>
<dbReference type="PANTHER" id="PTHR44379">
    <property type="entry name" value="OXIDOREDUCTASE WITH IRON-SULFUR SUBUNIT"/>
    <property type="match status" value="1"/>
</dbReference>
<dbReference type="Pfam" id="PF01799">
    <property type="entry name" value="Fer2_2"/>
    <property type="match status" value="1"/>
</dbReference>
<keyword evidence="2" id="KW-0479">Metal-binding</keyword>
<evidence type="ECO:0000256" key="3">
    <source>
        <dbReference type="ARBA" id="ARBA00023002"/>
    </source>
</evidence>
<dbReference type="InterPro" id="IPR012675">
    <property type="entry name" value="Beta-grasp_dom_sf"/>
</dbReference>
<name>A0A1C3X335_9HYPH</name>
<dbReference type="InterPro" id="IPR051452">
    <property type="entry name" value="Diverse_Oxidoreductases"/>
</dbReference>
<organism evidence="7 8">
    <name type="scientific">Rhizobium lusitanum</name>
    <dbReference type="NCBI Taxonomy" id="293958"/>
    <lineage>
        <taxon>Bacteria</taxon>
        <taxon>Pseudomonadati</taxon>
        <taxon>Pseudomonadota</taxon>
        <taxon>Alphaproteobacteria</taxon>
        <taxon>Hyphomicrobiales</taxon>
        <taxon>Rhizobiaceae</taxon>
        <taxon>Rhizobium/Agrobacterium group</taxon>
        <taxon>Rhizobium</taxon>
    </lineage>
</organism>
<dbReference type="InterPro" id="IPR006058">
    <property type="entry name" value="2Fe2S_fd_BS"/>
</dbReference>
<dbReference type="GO" id="GO:0046872">
    <property type="term" value="F:metal ion binding"/>
    <property type="evidence" value="ECO:0007669"/>
    <property type="project" value="UniProtKB-KW"/>
</dbReference>